<dbReference type="AlphaFoldDB" id="A0A9J7KZ38"/>
<dbReference type="SMART" id="SM00980">
    <property type="entry name" value="THAP"/>
    <property type="match status" value="1"/>
</dbReference>
<dbReference type="RefSeq" id="XP_035673153.1">
    <property type="nucleotide sequence ID" value="XM_035817260.1"/>
</dbReference>
<dbReference type="InterPro" id="IPR027805">
    <property type="entry name" value="Transposase_HTH_dom"/>
</dbReference>
<keyword evidence="5 6" id="KW-0238">DNA-binding</keyword>
<reference evidence="9" key="1">
    <citation type="journal article" date="2020" name="Nat. Ecol. Evol.">
        <title>Deeply conserved synteny resolves early events in vertebrate evolution.</title>
        <authorList>
            <person name="Simakov O."/>
            <person name="Marletaz F."/>
            <person name="Yue J.X."/>
            <person name="O'Connell B."/>
            <person name="Jenkins J."/>
            <person name="Brandt A."/>
            <person name="Calef R."/>
            <person name="Tung C.H."/>
            <person name="Huang T.K."/>
            <person name="Schmutz J."/>
            <person name="Satoh N."/>
            <person name="Yu J.K."/>
            <person name="Putnam N.H."/>
            <person name="Green R.E."/>
            <person name="Rokhsar D.S."/>
        </authorList>
    </citation>
    <scope>NUCLEOTIDE SEQUENCE [LARGE SCALE GENOMIC DNA]</scope>
    <source>
        <strain evidence="9">S238N-H82</strain>
    </source>
</reference>
<keyword evidence="9" id="KW-1185">Reference proteome</keyword>
<dbReference type="PANTHER" id="PTHR23080:SF144">
    <property type="entry name" value="SPINDLE AND KINETOCHORE ASSOCIATED COMPLEX SUBUNIT 3"/>
    <property type="match status" value="1"/>
</dbReference>
<reference evidence="10" key="2">
    <citation type="submission" date="2025-08" db="UniProtKB">
        <authorList>
            <consortium name="RefSeq"/>
        </authorList>
    </citation>
    <scope>IDENTIFICATION</scope>
    <source>
        <strain evidence="10">S238N-H82</strain>
        <tissue evidence="10">Testes</tissue>
    </source>
</reference>
<evidence type="ECO:0000256" key="2">
    <source>
        <dbReference type="ARBA" id="ARBA00022723"/>
    </source>
</evidence>
<dbReference type="Pfam" id="PF05485">
    <property type="entry name" value="THAP"/>
    <property type="match status" value="1"/>
</dbReference>
<dbReference type="InterPro" id="IPR006612">
    <property type="entry name" value="THAP_Znf"/>
</dbReference>
<keyword evidence="3 6" id="KW-0863">Zinc-finger</keyword>
<dbReference type="Proteomes" id="UP000001554">
    <property type="component" value="Chromosome 4"/>
</dbReference>
<evidence type="ECO:0000256" key="3">
    <source>
        <dbReference type="ARBA" id="ARBA00022771"/>
    </source>
</evidence>
<dbReference type="GO" id="GO:0003677">
    <property type="term" value="F:DNA binding"/>
    <property type="evidence" value="ECO:0007669"/>
    <property type="project" value="UniProtKB-UniRule"/>
</dbReference>
<evidence type="ECO:0000313" key="10">
    <source>
        <dbReference type="RefSeq" id="XP_035673153.1"/>
    </source>
</evidence>
<evidence type="ECO:0000313" key="9">
    <source>
        <dbReference type="Proteomes" id="UP000001554"/>
    </source>
</evidence>
<dbReference type="KEGG" id="bfo:118413732"/>
<comment type="cofactor">
    <cofactor evidence="1">
        <name>a divalent metal cation</name>
        <dbReference type="ChEBI" id="CHEBI:60240"/>
    </cofactor>
</comment>
<dbReference type="OMA" id="ENCPIEP"/>
<accession>A0A9J7KZ38</accession>
<feature type="region of interest" description="Disordered" evidence="7">
    <location>
        <begin position="101"/>
        <end position="156"/>
    </location>
</feature>
<dbReference type="GO" id="GO:0008270">
    <property type="term" value="F:zinc ion binding"/>
    <property type="evidence" value="ECO:0007669"/>
    <property type="project" value="UniProtKB-KW"/>
</dbReference>
<gene>
    <name evidence="10" type="primary">LOC118413732</name>
</gene>
<dbReference type="SUPFAM" id="SSF57716">
    <property type="entry name" value="Glucocorticoid receptor-like (DNA-binding domain)"/>
    <property type="match status" value="1"/>
</dbReference>
<organism evidence="9 10">
    <name type="scientific">Branchiostoma floridae</name>
    <name type="common">Florida lancelet</name>
    <name type="synonym">Amphioxus</name>
    <dbReference type="NCBI Taxonomy" id="7739"/>
    <lineage>
        <taxon>Eukaryota</taxon>
        <taxon>Metazoa</taxon>
        <taxon>Chordata</taxon>
        <taxon>Cephalochordata</taxon>
        <taxon>Leptocardii</taxon>
        <taxon>Amphioxiformes</taxon>
        <taxon>Branchiostomatidae</taxon>
        <taxon>Branchiostoma</taxon>
    </lineage>
</organism>
<evidence type="ECO:0000256" key="4">
    <source>
        <dbReference type="ARBA" id="ARBA00022833"/>
    </source>
</evidence>
<dbReference type="InterPro" id="IPR027806">
    <property type="entry name" value="HARBI1_dom"/>
</dbReference>
<evidence type="ECO:0000259" key="8">
    <source>
        <dbReference type="PROSITE" id="PS50950"/>
    </source>
</evidence>
<dbReference type="Pfam" id="PF13359">
    <property type="entry name" value="DDE_Tnp_4"/>
    <property type="match status" value="1"/>
</dbReference>
<feature type="domain" description="THAP-type" evidence="8">
    <location>
        <begin position="1"/>
        <end position="97"/>
    </location>
</feature>
<evidence type="ECO:0000256" key="5">
    <source>
        <dbReference type="ARBA" id="ARBA00023125"/>
    </source>
</evidence>
<evidence type="ECO:0000256" key="1">
    <source>
        <dbReference type="ARBA" id="ARBA00001968"/>
    </source>
</evidence>
<dbReference type="PANTHER" id="PTHR23080">
    <property type="entry name" value="THAP DOMAIN PROTEIN"/>
    <property type="match status" value="1"/>
</dbReference>
<name>A0A9J7KZ38_BRAFL</name>
<evidence type="ECO:0000256" key="7">
    <source>
        <dbReference type="SAM" id="MobiDB-lite"/>
    </source>
</evidence>
<dbReference type="Pfam" id="PF13613">
    <property type="entry name" value="HTH_Tnp_4"/>
    <property type="match status" value="1"/>
</dbReference>
<dbReference type="GeneID" id="118413732"/>
<keyword evidence="4" id="KW-0862">Zinc</keyword>
<dbReference type="OrthoDB" id="7331812at2759"/>
<evidence type="ECO:0000256" key="6">
    <source>
        <dbReference type="PROSITE-ProRule" id="PRU00309"/>
    </source>
</evidence>
<protein>
    <submittedName>
        <fullName evidence="10">Uncharacterized protein LOC118413732</fullName>
    </submittedName>
</protein>
<sequence length="534" mass="60442">MVFCLIVGCGSRTGAAHKHREKVNFKLFRVPRVITGQGKYVEELTTDRRRQWISAISRADLSEEKLTNERVCGKHFVSGQPSKDWDKFNVDWVPSINLGHNKKEVAGTGAQRAERAKRSARRRKLREHAEPVVSKKVKRDPPDDLEQDQPENCPIEPVMVPASTEVLDAPEDLEQDQPENCPIEPVMVPASTEVLDAPDSEMETQTPSSSDKCTQTTEFAYLFMETKAVQDFTENYFTDCRDSDDRVRFYTGLPAFDTLKIIFDFVAPNVSRKTKTLTPFQEFVMVLVKLRLNPPQQDLAYRFNISQPTVSRVFWSWMIVMDIRLTPLIKWPEREAIIRTMPACFRDAFGSKVTIIIDCFEVFIERPSNLLARGQTFSNYKNHNTVKVLVGITPQGSICFVSRTWGGRTSDKHLTSNCGLLDKLKPGDLVMADRGFTIEESLSLHQVKLAIPTFTRGSKQLDPADIEQTRGIANVRIHVERVIGQLKQKYTMLQGTLEIHYVSLTAGSTEPMVDKIVRVCSALANLCPSVVPFT</sequence>
<keyword evidence="2" id="KW-0479">Metal-binding</keyword>
<proteinExistence type="predicted"/>
<dbReference type="PROSITE" id="PS50950">
    <property type="entry name" value="ZF_THAP"/>
    <property type="match status" value="1"/>
</dbReference>